<comment type="caution">
    <text evidence="1">The sequence shown here is derived from an EMBL/GenBank/DDBJ whole genome shotgun (WGS) entry which is preliminary data.</text>
</comment>
<keyword evidence="2" id="KW-1185">Reference proteome</keyword>
<organism evidence="1 2">
    <name type="scientific">Salinicola socius</name>
    <dbReference type="NCBI Taxonomy" id="404433"/>
    <lineage>
        <taxon>Bacteria</taxon>
        <taxon>Pseudomonadati</taxon>
        <taxon>Pseudomonadota</taxon>
        <taxon>Gammaproteobacteria</taxon>
        <taxon>Oceanospirillales</taxon>
        <taxon>Halomonadaceae</taxon>
        <taxon>Salinicola</taxon>
    </lineage>
</organism>
<name>A0A1Q8ST72_9GAMM</name>
<dbReference type="AlphaFoldDB" id="A0A1Q8ST72"/>
<proteinExistence type="predicted"/>
<evidence type="ECO:0000313" key="2">
    <source>
        <dbReference type="Proteomes" id="UP000186878"/>
    </source>
</evidence>
<dbReference type="STRING" id="404433.BTW07_07470"/>
<accession>A0A1Q8ST72</accession>
<reference evidence="1 2" key="1">
    <citation type="submission" date="2016-12" db="EMBL/GenBank/DDBJ databases">
        <title>Draft genome sequences of strains Salinicola socius SMB35, Salinicola sp. MH3R3-1 and Chromohalobacter sp. SMB17 from the Verkhnekamsk potash mining region of Russia.</title>
        <authorList>
            <person name="Mavrodi D.V."/>
            <person name="Olsson B.E."/>
            <person name="Korsakova E.S."/>
            <person name="Pyankova A."/>
            <person name="Mavrodi O.V."/>
            <person name="Plotnikova E.G."/>
        </authorList>
    </citation>
    <scope>NUCLEOTIDE SEQUENCE [LARGE SCALE GENOMIC DNA]</scope>
    <source>
        <strain evidence="1 2">SMB35</strain>
    </source>
</reference>
<dbReference type="Proteomes" id="UP000186878">
    <property type="component" value="Unassembled WGS sequence"/>
</dbReference>
<evidence type="ECO:0000313" key="1">
    <source>
        <dbReference type="EMBL" id="OLO04645.1"/>
    </source>
</evidence>
<sequence>MDPADETRALVDHLSERMTRRIAKSALERAEGRAGGYAVANASLFTSSAVRGGRRETAVIDRPSRFDSLL</sequence>
<dbReference type="EMBL" id="MSDO01000009">
    <property type="protein sequence ID" value="OLO04645.1"/>
    <property type="molecule type" value="Genomic_DNA"/>
</dbReference>
<protein>
    <submittedName>
        <fullName evidence="1">Uncharacterized protein</fullName>
    </submittedName>
</protein>
<gene>
    <name evidence="1" type="ORF">BTW07_07470</name>
</gene>